<reference evidence="3" key="1">
    <citation type="submission" date="2022-11" db="UniProtKB">
        <authorList>
            <consortium name="WormBaseParasite"/>
        </authorList>
    </citation>
    <scope>IDENTIFICATION</scope>
</reference>
<keyword evidence="1" id="KW-0472">Membrane</keyword>
<keyword evidence="2" id="KW-1185">Reference proteome</keyword>
<proteinExistence type="predicted"/>
<evidence type="ECO:0000313" key="3">
    <source>
        <dbReference type="WBParaSite" id="PDA_v2.g150.t1"/>
    </source>
</evidence>
<feature type="transmembrane region" description="Helical" evidence="1">
    <location>
        <begin position="71"/>
        <end position="96"/>
    </location>
</feature>
<protein>
    <submittedName>
        <fullName evidence="3">Uncharacterized protein</fullName>
    </submittedName>
</protein>
<dbReference type="AlphaFoldDB" id="A0A914PAA0"/>
<keyword evidence="1" id="KW-0812">Transmembrane</keyword>
<sequence>MSSEILPTKCEIERNLPFLYAAKRPILDIILSLVLGFTIEYFGKIIGPVKVGFFCNDPTIRLIRLPQLVDGAMLMIFCFGMSISCIILVELYSIYFVDRNEIFVDGEIQKPMHQRVILRFLNVFSLFMVRFFYQKCFKFKVSQKGLL</sequence>
<evidence type="ECO:0000256" key="1">
    <source>
        <dbReference type="SAM" id="Phobius"/>
    </source>
</evidence>
<evidence type="ECO:0000313" key="2">
    <source>
        <dbReference type="Proteomes" id="UP000887578"/>
    </source>
</evidence>
<dbReference type="WBParaSite" id="PDA_v2.g150.t1">
    <property type="protein sequence ID" value="PDA_v2.g150.t1"/>
    <property type="gene ID" value="PDA_v2.g150"/>
</dbReference>
<organism evidence="2 3">
    <name type="scientific">Panagrolaimus davidi</name>
    <dbReference type="NCBI Taxonomy" id="227884"/>
    <lineage>
        <taxon>Eukaryota</taxon>
        <taxon>Metazoa</taxon>
        <taxon>Ecdysozoa</taxon>
        <taxon>Nematoda</taxon>
        <taxon>Chromadorea</taxon>
        <taxon>Rhabditida</taxon>
        <taxon>Tylenchina</taxon>
        <taxon>Panagrolaimomorpha</taxon>
        <taxon>Panagrolaimoidea</taxon>
        <taxon>Panagrolaimidae</taxon>
        <taxon>Panagrolaimus</taxon>
    </lineage>
</organism>
<keyword evidence="1" id="KW-1133">Transmembrane helix</keyword>
<dbReference type="Proteomes" id="UP000887578">
    <property type="component" value="Unplaced"/>
</dbReference>
<feature type="transmembrane region" description="Helical" evidence="1">
    <location>
        <begin position="116"/>
        <end position="133"/>
    </location>
</feature>
<feature type="transmembrane region" description="Helical" evidence="1">
    <location>
        <begin position="26"/>
        <end position="43"/>
    </location>
</feature>
<name>A0A914PAA0_9BILA</name>
<accession>A0A914PAA0</accession>